<dbReference type="AlphaFoldDB" id="R1AWD3"/>
<sequence length="289" mass="32974">MKKFSILVFVLILVIGISAGCAFNSQNEKITGELEFETVDISTIENEDVLMWYQTHSKEEGVFYHDTEDSKFILLAAGEKPTGGYSVEITSVKATNEKIIVNGNLNSPKENEMVTQALTYPSQVIKIQRDERPVVLGEFNNQSQINKKRADVYEEKGIFIGFIDNNSVEIEIKGLPKAFRLSEQIKQQLQKNEPKSGQKVQFLYIKNQNEQMEITEITWNQNKEIGTYIGQIDDNSIEMKVNDKTNAYRLSEDVKENINKLATGDKVQFTYKENENGQLIILDIKKLSE</sequence>
<dbReference type="eggNOG" id="ENOG5033AUW">
    <property type="taxonomic scope" value="Bacteria"/>
</dbReference>
<feature type="domain" description="PrcB C-terminal" evidence="1">
    <location>
        <begin position="72"/>
        <end position="127"/>
    </location>
</feature>
<organism evidence="2 3">
    <name type="scientific">Caldisalinibacter kiritimatiensis</name>
    <dbReference type="NCBI Taxonomy" id="1304284"/>
    <lineage>
        <taxon>Bacteria</taxon>
        <taxon>Bacillati</taxon>
        <taxon>Bacillota</taxon>
        <taxon>Tissierellia</taxon>
        <taxon>Tissierellales</taxon>
        <taxon>Thermohalobacteraceae</taxon>
        <taxon>Caldisalinibacter</taxon>
    </lineage>
</organism>
<dbReference type="OrthoDB" id="2067368at2"/>
<dbReference type="EMBL" id="ARZA01000105">
    <property type="protein sequence ID" value="EOD00932.1"/>
    <property type="molecule type" value="Genomic_DNA"/>
</dbReference>
<protein>
    <recommendedName>
        <fullName evidence="1">PrcB C-terminal domain-containing protein</fullName>
    </recommendedName>
</protein>
<dbReference type="InterPro" id="IPR025748">
    <property type="entry name" value="PrcB_C_dom"/>
</dbReference>
<dbReference type="RefSeq" id="WP_006311036.1">
    <property type="nucleotide sequence ID" value="NZ_ARZA01000105.1"/>
</dbReference>
<evidence type="ECO:0000313" key="2">
    <source>
        <dbReference type="EMBL" id="EOD00932.1"/>
    </source>
</evidence>
<dbReference type="PROSITE" id="PS51257">
    <property type="entry name" value="PROKAR_LIPOPROTEIN"/>
    <property type="match status" value="1"/>
</dbReference>
<dbReference type="Pfam" id="PF14343">
    <property type="entry name" value="PrcB_C"/>
    <property type="match status" value="1"/>
</dbReference>
<keyword evidence="3" id="KW-1185">Reference proteome</keyword>
<reference evidence="2 3" key="1">
    <citation type="journal article" date="2015" name="Geomicrobiol. J.">
        <title>Caldisalinibacter kiritimatiensis gen. nov., sp. nov., a moderately thermohalophilic thiosulfate-reducing bacterium from a hypersaline microbial mat.</title>
        <authorList>
            <person name="Ben Hania W."/>
            <person name="Joseph M."/>
            <person name="Fiebig A."/>
            <person name="Bunk B."/>
            <person name="Klenk H.-P."/>
            <person name="Fardeau M.-L."/>
            <person name="Spring S."/>
        </authorList>
    </citation>
    <scope>NUCLEOTIDE SEQUENCE [LARGE SCALE GENOMIC DNA]</scope>
    <source>
        <strain evidence="2 3">L21-TH-D2</strain>
    </source>
</reference>
<comment type="caution">
    <text evidence="2">The sequence shown here is derived from an EMBL/GenBank/DDBJ whole genome shotgun (WGS) entry which is preliminary data.</text>
</comment>
<proteinExistence type="predicted"/>
<accession>R1AWD3</accession>
<name>R1AWD3_9FIRM</name>
<gene>
    <name evidence="2" type="ORF">L21TH_1040</name>
</gene>
<evidence type="ECO:0000313" key="3">
    <source>
        <dbReference type="Proteomes" id="UP000013378"/>
    </source>
</evidence>
<dbReference type="STRING" id="1304284.L21TH_1040"/>
<dbReference type="Proteomes" id="UP000013378">
    <property type="component" value="Unassembled WGS sequence"/>
</dbReference>
<evidence type="ECO:0000259" key="1">
    <source>
        <dbReference type="Pfam" id="PF14343"/>
    </source>
</evidence>